<evidence type="ECO:0000313" key="2">
    <source>
        <dbReference type="Proteomes" id="UP000030949"/>
    </source>
</evidence>
<dbReference type="AlphaFoldDB" id="A0A0B1YT72"/>
<reference evidence="2" key="1">
    <citation type="submission" date="2015-03" db="EMBL/GenBank/DDBJ databases">
        <title>Pseudomonas frederiksbergensis hydrocarbon degrader.</title>
        <authorList>
            <person name="Brown L.M."/>
            <person name="Ruiz O.N."/>
            <person name="Mueller S."/>
            <person name="Gunasekera T.S."/>
        </authorList>
    </citation>
    <scope>NUCLEOTIDE SEQUENCE [LARGE SCALE GENOMIC DNA]</scope>
    <source>
        <strain evidence="2">SI8</strain>
    </source>
</reference>
<dbReference type="EMBL" id="JQGJ01000024">
    <property type="protein sequence ID" value="KHK61894.1"/>
    <property type="molecule type" value="Genomic_DNA"/>
</dbReference>
<name>A0A0B1YT72_9PSED</name>
<sequence length="61" mass="7179">MRWNIGGIVMYRGQQSQWTSVEQLEMIQTQAGGYKVVRQRVMAIKLPPDQPKKDTMQWAER</sequence>
<evidence type="ECO:0000313" key="1">
    <source>
        <dbReference type="EMBL" id="KHK61894.1"/>
    </source>
</evidence>
<gene>
    <name evidence="1" type="ORF">JZ00_26095</name>
</gene>
<accession>A0A0B1YT72</accession>
<proteinExistence type="predicted"/>
<dbReference type="Proteomes" id="UP000030949">
    <property type="component" value="Unassembled WGS sequence"/>
</dbReference>
<protein>
    <submittedName>
        <fullName evidence="1">Uncharacterized protein</fullName>
    </submittedName>
</protein>
<organism evidence="1 2">
    <name type="scientific">Pseudomonas frederiksbergensis</name>
    <dbReference type="NCBI Taxonomy" id="104087"/>
    <lineage>
        <taxon>Bacteria</taxon>
        <taxon>Pseudomonadati</taxon>
        <taxon>Pseudomonadota</taxon>
        <taxon>Gammaproteobacteria</taxon>
        <taxon>Pseudomonadales</taxon>
        <taxon>Pseudomonadaceae</taxon>
        <taxon>Pseudomonas</taxon>
    </lineage>
</organism>
<comment type="caution">
    <text evidence="1">The sequence shown here is derived from an EMBL/GenBank/DDBJ whole genome shotgun (WGS) entry which is preliminary data.</text>
</comment>